<dbReference type="EMBL" id="CP065856">
    <property type="protein sequence ID" value="QPV63068.1"/>
    <property type="molecule type" value="Genomic_DNA"/>
</dbReference>
<reference evidence="3 4" key="1">
    <citation type="submission" date="2020-12" db="EMBL/GenBank/DDBJ databases">
        <title>Halosimplex halophilum sp. nov. and Halosimplex salinum sp. nov., two new members of the genus Halosimplex.</title>
        <authorList>
            <person name="Cui H.L."/>
        </authorList>
    </citation>
    <scope>NUCLEOTIDE SEQUENCE [LARGE SCALE GENOMIC DNA]</scope>
    <source>
        <strain evidence="3 4">YGH94</strain>
    </source>
</reference>
<feature type="compositionally biased region" description="Basic and acidic residues" evidence="2">
    <location>
        <begin position="44"/>
        <end position="60"/>
    </location>
</feature>
<comment type="similarity">
    <text evidence="1">Belongs to the bacterial solute-binding protein 1 family. WtpA subfamily.</text>
</comment>
<dbReference type="PROSITE" id="PS51318">
    <property type="entry name" value="TAT"/>
    <property type="match status" value="1"/>
</dbReference>
<evidence type="ECO:0000256" key="1">
    <source>
        <dbReference type="ARBA" id="ARBA00009438"/>
    </source>
</evidence>
<dbReference type="GO" id="GO:0015689">
    <property type="term" value="P:molybdate ion transport"/>
    <property type="evidence" value="ECO:0007669"/>
    <property type="project" value="TreeGrafter"/>
</dbReference>
<dbReference type="Pfam" id="PF13531">
    <property type="entry name" value="SBP_bac_11"/>
    <property type="match status" value="1"/>
</dbReference>
<keyword evidence="4" id="KW-1185">Reference proteome</keyword>
<dbReference type="Gene3D" id="3.40.190.10">
    <property type="entry name" value="Periplasmic binding protein-like II"/>
    <property type="match status" value="2"/>
</dbReference>
<name>A0A7T3FZF7_9EURY</name>
<proteinExistence type="inferred from homology"/>
<gene>
    <name evidence="3" type="ORF">I7X12_00060</name>
</gene>
<dbReference type="OrthoDB" id="7820at2157"/>
<dbReference type="RefSeq" id="WP_198061862.1">
    <property type="nucleotide sequence ID" value="NZ_CP065856.1"/>
</dbReference>
<dbReference type="Proteomes" id="UP000595001">
    <property type="component" value="Chromosome"/>
</dbReference>
<evidence type="ECO:0000313" key="4">
    <source>
        <dbReference type="Proteomes" id="UP000595001"/>
    </source>
</evidence>
<protein>
    <submittedName>
        <fullName evidence="3">Substrate-binding domain-containing protein</fullName>
    </submittedName>
</protein>
<organism evidence="3 4">
    <name type="scientific">Halosimplex litoreum</name>
    <dbReference type="NCBI Taxonomy" id="1198301"/>
    <lineage>
        <taxon>Archaea</taxon>
        <taxon>Methanobacteriati</taxon>
        <taxon>Methanobacteriota</taxon>
        <taxon>Stenosarchaea group</taxon>
        <taxon>Halobacteria</taxon>
        <taxon>Halobacteriales</taxon>
        <taxon>Haloarculaceae</taxon>
        <taxon>Halosimplex</taxon>
    </lineage>
</organism>
<sequence>MPTQRSARSRDGGRSRRSILAALGSAGAVVSVSGCLGSVASSEESGREGVDRGDGPHGGDGRPVSVLAAGSLQLAFSEGLRAAVDRPVRVEAHGSVTVARLVAEGKRDPDIVALADTALFDRLVPTDWHAAFATNALVVAYDGESDVGRRVGAADRWFDPLLATDATLGRTDPDLDPLGYRTLFALDLASEHYDRPGLRDALTDSRGVYPETSLLSRFETGDLDTAVVYRSMAEDRGYDYVDLPPEIDLSDPARAEEYGTVSYDLPTGETVRGAPIEYGALARTDADRVVEAFETLVGGAYLADHGFVVPDEHPTYSGDVPRVHRP</sequence>
<dbReference type="InterPro" id="IPR006311">
    <property type="entry name" value="TAT_signal"/>
</dbReference>
<dbReference type="InterPro" id="IPR050682">
    <property type="entry name" value="ModA/WtpA"/>
</dbReference>
<accession>A0A7T3FZF7</accession>
<dbReference type="PROSITE" id="PS51257">
    <property type="entry name" value="PROKAR_LIPOPROTEIN"/>
    <property type="match status" value="1"/>
</dbReference>
<dbReference type="AlphaFoldDB" id="A0A7T3FZF7"/>
<dbReference type="PANTHER" id="PTHR30632">
    <property type="entry name" value="MOLYBDATE-BINDING PERIPLASMIC PROTEIN"/>
    <property type="match status" value="1"/>
</dbReference>
<dbReference type="KEGG" id="hlt:I7X12_00060"/>
<evidence type="ECO:0000256" key="2">
    <source>
        <dbReference type="SAM" id="MobiDB-lite"/>
    </source>
</evidence>
<dbReference type="CDD" id="cd13540">
    <property type="entry name" value="PBP2_ModA_WtpA"/>
    <property type="match status" value="1"/>
</dbReference>
<dbReference type="GeneID" id="60586839"/>
<feature type="region of interest" description="Disordered" evidence="2">
    <location>
        <begin position="39"/>
        <end position="62"/>
    </location>
</feature>
<dbReference type="GO" id="GO:0030973">
    <property type="term" value="F:molybdate ion binding"/>
    <property type="evidence" value="ECO:0007669"/>
    <property type="project" value="TreeGrafter"/>
</dbReference>
<dbReference type="SUPFAM" id="SSF53850">
    <property type="entry name" value="Periplasmic binding protein-like II"/>
    <property type="match status" value="1"/>
</dbReference>
<evidence type="ECO:0000313" key="3">
    <source>
        <dbReference type="EMBL" id="QPV63068.1"/>
    </source>
</evidence>
<dbReference type="PANTHER" id="PTHR30632:SF16">
    <property type="entry name" value="MOLYBDATE_TUNGSTATE-BINDING PROTEIN WTPA"/>
    <property type="match status" value="1"/>
</dbReference>